<accession>A0A9X1WAR6</accession>
<sequence>MNKLLLATTLLVSSFSTVAADQQCFSDKYEAYVDASVQWYQDLVVLTSKQYPNLEEVGNWFLDGRKNHFELNRQAVNYYLENDPTKIATERSVESWLMLEQADIRALAQRDDELGKAAQATYQDRQSTPHTQNYDLRSAFADLLSHPKKIDAALNKYNSSIKLVEKMDCQ</sequence>
<evidence type="ECO:0000313" key="3">
    <source>
        <dbReference type="Proteomes" id="UP001139488"/>
    </source>
</evidence>
<keyword evidence="1" id="KW-0732">Signal</keyword>
<comment type="caution">
    <text evidence="2">The sequence shown here is derived from an EMBL/GenBank/DDBJ whole genome shotgun (WGS) entry which is preliminary data.</text>
</comment>
<reference evidence="2" key="1">
    <citation type="submission" date="2021-11" db="EMBL/GenBank/DDBJ databases">
        <title>Vibrio ZSDE26 sp. nov. and Vibrio ZSDZ34 sp. nov., isolated from coastal seawater in Qingdao.</title>
        <authorList>
            <person name="Zhang P."/>
        </authorList>
    </citation>
    <scope>NUCLEOTIDE SEQUENCE</scope>
    <source>
        <strain evidence="2">ZSDZ34</strain>
    </source>
</reference>
<name>A0A9X1WAR6_9VIBR</name>
<gene>
    <name evidence="2" type="ORF">LNL84_11405</name>
</gene>
<dbReference type="RefSeq" id="WP_244357379.1">
    <property type="nucleotide sequence ID" value="NZ_JAJNNZ010000008.1"/>
</dbReference>
<dbReference type="AlphaFoldDB" id="A0A9X1WAR6"/>
<organism evidence="2 3">
    <name type="scientific">Vibrio gelatinilyticus</name>
    <dbReference type="NCBI Taxonomy" id="2893468"/>
    <lineage>
        <taxon>Bacteria</taxon>
        <taxon>Pseudomonadati</taxon>
        <taxon>Pseudomonadota</taxon>
        <taxon>Gammaproteobacteria</taxon>
        <taxon>Vibrionales</taxon>
        <taxon>Vibrionaceae</taxon>
        <taxon>Vibrio</taxon>
    </lineage>
</organism>
<evidence type="ECO:0000313" key="2">
    <source>
        <dbReference type="EMBL" id="MCJ2377437.1"/>
    </source>
</evidence>
<dbReference type="EMBL" id="JAJNNZ010000008">
    <property type="protein sequence ID" value="MCJ2377437.1"/>
    <property type="molecule type" value="Genomic_DNA"/>
</dbReference>
<keyword evidence="3" id="KW-1185">Reference proteome</keyword>
<protein>
    <submittedName>
        <fullName evidence="2">Uncharacterized protein</fullName>
    </submittedName>
</protein>
<proteinExistence type="predicted"/>
<feature type="chain" id="PRO_5040805789" evidence="1">
    <location>
        <begin position="20"/>
        <end position="170"/>
    </location>
</feature>
<evidence type="ECO:0000256" key="1">
    <source>
        <dbReference type="SAM" id="SignalP"/>
    </source>
</evidence>
<feature type="signal peptide" evidence="1">
    <location>
        <begin position="1"/>
        <end position="19"/>
    </location>
</feature>
<dbReference type="Proteomes" id="UP001139488">
    <property type="component" value="Unassembled WGS sequence"/>
</dbReference>